<reference evidence="1" key="1">
    <citation type="submission" date="2019-08" db="EMBL/GenBank/DDBJ databases">
        <authorList>
            <person name="Kucharzyk K."/>
            <person name="Murdoch R.W."/>
            <person name="Higgins S."/>
            <person name="Loffler F."/>
        </authorList>
    </citation>
    <scope>NUCLEOTIDE SEQUENCE</scope>
</reference>
<evidence type="ECO:0000313" key="1">
    <source>
        <dbReference type="EMBL" id="MPM38042.1"/>
    </source>
</evidence>
<sequence length="171" mass="19164">MPLRVVGLVDLGNLADGAHLAANTLVEHVLQRFTLPEGKNFAFKRFYVLRAHLKRILRARRERFDFAVHPAQPRFREDDARANAGGAVADDEFAGGNADFDAVEGFLEGERAQNVAGKIGVNAIDVRNNLRLFNGHVPLLGKQLFLQFLDATSQRQLIGFRFHVWNPSVYL</sequence>
<dbReference type="EMBL" id="VSSQ01008150">
    <property type="protein sequence ID" value="MPM38042.1"/>
    <property type="molecule type" value="Genomic_DNA"/>
</dbReference>
<accession>A0A644ZAY3</accession>
<dbReference type="AlphaFoldDB" id="A0A644ZAY3"/>
<gene>
    <name evidence="1" type="ORF">SDC9_84665</name>
</gene>
<comment type="caution">
    <text evidence="1">The sequence shown here is derived from an EMBL/GenBank/DDBJ whole genome shotgun (WGS) entry which is preliminary data.</text>
</comment>
<organism evidence="1">
    <name type="scientific">bioreactor metagenome</name>
    <dbReference type="NCBI Taxonomy" id="1076179"/>
    <lineage>
        <taxon>unclassified sequences</taxon>
        <taxon>metagenomes</taxon>
        <taxon>ecological metagenomes</taxon>
    </lineage>
</organism>
<name>A0A644ZAY3_9ZZZZ</name>
<proteinExistence type="predicted"/>
<protein>
    <submittedName>
        <fullName evidence="1">Uncharacterized protein</fullName>
    </submittedName>
</protein>